<dbReference type="EMBL" id="VWXT01000042">
    <property type="protein sequence ID" value="KAA6186557.1"/>
    <property type="molecule type" value="Genomic_DNA"/>
</dbReference>
<gene>
    <name evidence="1" type="ORF">F3K53_03385</name>
</gene>
<sequence length="80" mass="8827">MPAKNVNDNAGIEDDRGVLGFFASKLAPTGTRVSSAFCVSHGHVRLPAANERHRQNLWRCPRAERHRYQGAAGGMCRPVR</sequence>
<accession>A0A5M8FP26</accession>
<organism evidence="1 2">
    <name type="scientific">Pseudomonas veronii</name>
    <dbReference type="NCBI Taxonomy" id="76761"/>
    <lineage>
        <taxon>Bacteria</taxon>
        <taxon>Pseudomonadati</taxon>
        <taxon>Pseudomonadota</taxon>
        <taxon>Gammaproteobacteria</taxon>
        <taxon>Pseudomonadales</taxon>
        <taxon>Pseudomonadaceae</taxon>
        <taxon>Pseudomonas</taxon>
    </lineage>
</organism>
<name>A0A5M8FP26_PSEVE</name>
<evidence type="ECO:0000313" key="2">
    <source>
        <dbReference type="Proteomes" id="UP000323909"/>
    </source>
</evidence>
<protein>
    <submittedName>
        <fullName evidence="1">Uncharacterized protein</fullName>
    </submittedName>
</protein>
<dbReference type="Proteomes" id="UP000323909">
    <property type="component" value="Unassembled WGS sequence"/>
</dbReference>
<dbReference type="AlphaFoldDB" id="A0A5M8FP26"/>
<proteinExistence type="predicted"/>
<comment type="caution">
    <text evidence="1">The sequence shown here is derived from an EMBL/GenBank/DDBJ whole genome shotgun (WGS) entry which is preliminary data.</text>
</comment>
<reference evidence="1 2" key="1">
    <citation type="submission" date="2019-09" db="EMBL/GenBank/DDBJ databases">
        <title>Genomic sequencing of 4 copper resistant soil isolates.</title>
        <authorList>
            <person name="Havryliuk O."/>
        </authorList>
    </citation>
    <scope>NUCLEOTIDE SEQUENCE [LARGE SCALE GENOMIC DNA]</scope>
    <source>
        <strain evidence="1 2">UKR4</strain>
    </source>
</reference>
<evidence type="ECO:0000313" key="1">
    <source>
        <dbReference type="EMBL" id="KAA6186557.1"/>
    </source>
</evidence>